<organism evidence="1 2">
    <name type="scientific">Microbotryum saponariae</name>
    <dbReference type="NCBI Taxonomy" id="289078"/>
    <lineage>
        <taxon>Eukaryota</taxon>
        <taxon>Fungi</taxon>
        <taxon>Dikarya</taxon>
        <taxon>Basidiomycota</taxon>
        <taxon>Pucciniomycotina</taxon>
        <taxon>Microbotryomycetes</taxon>
        <taxon>Microbotryales</taxon>
        <taxon>Microbotryaceae</taxon>
        <taxon>Microbotryum</taxon>
    </lineage>
</organism>
<dbReference type="AlphaFoldDB" id="A0A2X0LER3"/>
<evidence type="ECO:0000313" key="2">
    <source>
        <dbReference type="Proteomes" id="UP000249723"/>
    </source>
</evidence>
<keyword evidence="2" id="KW-1185">Reference proteome</keyword>
<accession>A0A2X0LER3</accession>
<sequence length="168" mass="19243">MDKENEPPHERRPRLRQFADNNVDGDGLFVRTDKGSMSLREYTCLRGRIKFAAHHLCDVLHGRHANQTWTREYHTPKEFNLKDAFRLIQAKTQSNTTVWGRLGLAKQRDIVKYVSCAEPASLVRSVRLLGHSLVTLVQIHCSTTVRPVGWRESWDGFPGRTSQDCATS</sequence>
<dbReference type="Proteomes" id="UP000249723">
    <property type="component" value="Unassembled WGS sequence"/>
</dbReference>
<dbReference type="EMBL" id="FMWP01000127">
    <property type="protein sequence ID" value="SDA03398.1"/>
    <property type="molecule type" value="Genomic_DNA"/>
</dbReference>
<reference evidence="2" key="1">
    <citation type="submission" date="2016-10" db="EMBL/GenBank/DDBJ databases">
        <authorList>
            <person name="Jeantristanb JTB J.-T."/>
            <person name="Ricardo R."/>
        </authorList>
    </citation>
    <scope>NUCLEOTIDE SEQUENCE [LARGE SCALE GENOMIC DNA]</scope>
</reference>
<dbReference type="OrthoDB" id="2539111at2759"/>
<proteinExistence type="predicted"/>
<gene>
    <name evidence="1" type="ORF">BZ3500_MVSOF-1268-A1-R1_CHR7-1G09415</name>
</gene>
<evidence type="ECO:0000313" key="1">
    <source>
        <dbReference type="EMBL" id="SDA03398.1"/>
    </source>
</evidence>
<protein>
    <submittedName>
        <fullName evidence="1">BZ3500_MvSof-1268-A1-R1_Chr7-1g09415 protein</fullName>
    </submittedName>
</protein>
<name>A0A2X0LER3_9BASI</name>